<evidence type="ECO:0000259" key="10">
    <source>
        <dbReference type="PROSITE" id="PS50893"/>
    </source>
</evidence>
<evidence type="ECO:0000313" key="13">
    <source>
        <dbReference type="Proteomes" id="UP000249204"/>
    </source>
</evidence>
<dbReference type="Pfam" id="PF00664">
    <property type="entry name" value="ABC_membrane"/>
    <property type="match status" value="1"/>
</dbReference>
<dbReference type="EMBL" id="QKWW01000038">
    <property type="protein sequence ID" value="PZT54981.1"/>
    <property type="molecule type" value="Genomic_DNA"/>
</dbReference>
<comment type="subcellular location">
    <subcellularLocation>
        <location evidence="1">Cell membrane</location>
        <topology evidence="1">Multi-pass membrane protein</topology>
    </subcellularLocation>
</comment>
<evidence type="ECO:0000256" key="5">
    <source>
        <dbReference type="ARBA" id="ARBA00022741"/>
    </source>
</evidence>
<dbReference type="GO" id="GO:0034040">
    <property type="term" value="F:ATPase-coupled lipid transmembrane transporter activity"/>
    <property type="evidence" value="ECO:0007669"/>
    <property type="project" value="TreeGrafter"/>
</dbReference>
<feature type="domain" description="ABC transporter" evidence="10">
    <location>
        <begin position="335"/>
        <end position="569"/>
    </location>
</feature>
<sequence length="591" mass="65021">MKKYLFNISGGHPRSLLPSIIAAILEGIIKIAPAALIVDIFNTIYRAFAHPEQGLDINRMWLVSGILCVLLVFEYAAYASLYDKTYRVAYSLAASGRLKLAEHIRHLSLGFFGKRDPADLTNLILSDYGQVEHTISHNLSQLISAIVLPTLAFAGLMLVNWKMALAMFIAVPIGAVLLRLTDSIQSRLSEGHIRAKNEAASRLQEYLSGIREIKAHNIGGKRFERLRQAFDDLKITSIRLEAIMGPMIMGAMLLARSGLTCMILVGSYLLADGELSLPIFLLFLLIGTKVFEPLTVVLMSYGEMRYSAYSAKRIMDVQQEAPLAGTAGVQAHQRITFDQVTFGYEDQHPVLKDLSFTIEPRTITALVGPSGSGKSTVTRLIARFWDVQQGMIRIGNTPVTAMNPEKLLQNISVVFQDVYLFQDTIGNNIRVGKKDATQAEIEEAARKAYCHEFISSLPQGYNTLVGEGGSRLSGGEKQRISIARALLKNASIVLLDEATASLDPENEAAVQQAINELVADKTVILIAHRLKTIQNADQILVLDQGHLVEQGTHVQLLNGSGIYARLWQLQQEAEGWQVNAGMNGNVNVNVN</sequence>
<evidence type="ECO:0000256" key="4">
    <source>
        <dbReference type="ARBA" id="ARBA00022692"/>
    </source>
</evidence>
<dbReference type="PROSITE" id="PS50929">
    <property type="entry name" value="ABC_TM1F"/>
    <property type="match status" value="1"/>
</dbReference>
<keyword evidence="5" id="KW-0547">Nucleotide-binding</keyword>
<keyword evidence="7 9" id="KW-1133">Transmembrane helix</keyword>
<keyword evidence="6 12" id="KW-0067">ATP-binding</keyword>
<evidence type="ECO:0000256" key="9">
    <source>
        <dbReference type="SAM" id="Phobius"/>
    </source>
</evidence>
<dbReference type="GO" id="GO:0140359">
    <property type="term" value="F:ABC-type transporter activity"/>
    <property type="evidence" value="ECO:0007669"/>
    <property type="project" value="InterPro"/>
</dbReference>
<feature type="transmembrane region" description="Helical" evidence="9">
    <location>
        <begin position="163"/>
        <end position="180"/>
    </location>
</feature>
<dbReference type="InterPro" id="IPR017871">
    <property type="entry name" value="ABC_transporter-like_CS"/>
</dbReference>
<dbReference type="RefSeq" id="WP_111270849.1">
    <property type="nucleotide sequence ID" value="NZ_QKWW01000038.1"/>
</dbReference>
<dbReference type="Proteomes" id="UP000249204">
    <property type="component" value="Unassembled WGS sequence"/>
</dbReference>
<feature type="transmembrane region" description="Helical" evidence="9">
    <location>
        <begin position="139"/>
        <end position="157"/>
    </location>
</feature>
<dbReference type="Pfam" id="PF00005">
    <property type="entry name" value="ABC_tran"/>
    <property type="match status" value="1"/>
</dbReference>
<dbReference type="GO" id="GO:0005886">
    <property type="term" value="C:plasma membrane"/>
    <property type="evidence" value="ECO:0007669"/>
    <property type="project" value="UniProtKB-SubCell"/>
</dbReference>
<feature type="transmembrane region" description="Helical" evidence="9">
    <location>
        <begin position="277"/>
        <end position="302"/>
    </location>
</feature>
<dbReference type="AlphaFoldDB" id="A0A2W6NGU9"/>
<keyword evidence="2" id="KW-0813">Transport</keyword>
<dbReference type="SMART" id="SM00382">
    <property type="entry name" value="AAA"/>
    <property type="match status" value="1"/>
</dbReference>
<evidence type="ECO:0000256" key="8">
    <source>
        <dbReference type="ARBA" id="ARBA00023136"/>
    </source>
</evidence>
<feature type="transmembrane region" description="Helical" evidence="9">
    <location>
        <begin position="20"/>
        <end position="41"/>
    </location>
</feature>
<feature type="transmembrane region" description="Helical" evidence="9">
    <location>
        <begin position="253"/>
        <end position="271"/>
    </location>
</feature>
<dbReference type="PROSITE" id="PS50893">
    <property type="entry name" value="ABC_TRANSPORTER_2"/>
    <property type="match status" value="1"/>
</dbReference>
<evidence type="ECO:0000313" key="12">
    <source>
        <dbReference type="EMBL" id="PZT54981.1"/>
    </source>
</evidence>
<dbReference type="FunFam" id="3.40.50.300:FF:000221">
    <property type="entry name" value="Multidrug ABC transporter ATP-binding protein"/>
    <property type="match status" value="1"/>
</dbReference>
<keyword evidence="8 9" id="KW-0472">Membrane</keyword>
<dbReference type="SUPFAM" id="SSF52540">
    <property type="entry name" value="P-loop containing nucleoside triphosphate hydrolases"/>
    <property type="match status" value="1"/>
</dbReference>
<reference evidence="12 13" key="1">
    <citation type="submission" date="2018-06" db="EMBL/GenBank/DDBJ databases">
        <title>Isolation of heavy metals resistant Paenibacillus silvae NC2 from Gold-Copper mine in ZiJin, China.</title>
        <authorList>
            <person name="Xu J."/>
            <person name="Mazhar H.S."/>
            <person name="Rensing C."/>
        </authorList>
    </citation>
    <scope>NUCLEOTIDE SEQUENCE [LARGE SCALE GENOMIC DNA]</scope>
    <source>
        <strain evidence="12 13">NC2</strain>
    </source>
</reference>
<keyword evidence="3" id="KW-1003">Cell membrane</keyword>
<dbReference type="Gene3D" id="1.20.1560.10">
    <property type="entry name" value="ABC transporter type 1, transmembrane domain"/>
    <property type="match status" value="1"/>
</dbReference>
<dbReference type="SUPFAM" id="SSF90123">
    <property type="entry name" value="ABC transporter transmembrane region"/>
    <property type="match status" value="1"/>
</dbReference>
<evidence type="ECO:0000256" key="6">
    <source>
        <dbReference type="ARBA" id="ARBA00022840"/>
    </source>
</evidence>
<evidence type="ECO:0000256" key="7">
    <source>
        <dbReference type="ARBA" id="ARBA00022989"/>
    </source>
</evidence>
<dbReference type="PANTHER" id="PTHR24221">
    <property type="entry name" value="ATP-BINDING CASSETTE SUB-FAMILY B"/>
    <property type="match status" value="1"/>
</dbReference>
<dbReference type="InterPro" id="IPR003439">
    <property type="entry name" value="ABC_transporter-like_ATP-bd"/>
</dbReference>
<protein>
    <submittedName>
        <fullName evidence="12">ABC transporter ATP-binding protein</fullName>
    </submittedName>
</protein>
<dbReference type="InterPro" id="IPR036640">
    <property type="entry name" value="ABC1_TM_sf"/>
</dbReference>
<dbReference type="PROSITE" id="PS00211">
    <property type="entry name" value="ABC_TRANSPORTER_1"/>
    <property type="match status" value="1"/>
</dbReference>
<dbReference type="GO" id="GO:0005524">
    <property type="term" value="F:ATP binding"/>
    <property type="evidence" value="ECO:0007669"/>
    <property type="project" value="UniProtKB-KW"/>
</dbReference>
<dbReference type="InterPro" id="IPR011527">
    <property type="entry name" value="ABC1_TM_dom"/>
</dbReference>
<gene>
    <name evidence="12" type="ORF">DN757_13980</name>
</gene>
<name>A0A2W6NGU9_9BACL</name>
<evidence type="ECO:0000256" key="3">
    <source>
        <dbReference type="ARBA" id="ARBA00022475"/>
    </source>
</evidence>
<dbReference type="PANTHER" id="PTHR24221:SF397">
    <property type="entry name" value="ABC TRANSPORTER, ATP-BINDING TRANSMEMBRANE PROTEIN"/>
    <property type="match status" value="1"/>
</dbReference>
<feature type="transmembrane region" description="Helical" evidence="9">
    <location>
        <begin position="61"/>
        <end position="81"/>
    </location>
</feature>
<keyword evidence="4 9" id="KW-0812">Transmembrane</keyword>
<comment type="caution">
    <text evidence="12">The sequence shown here is derived from an EMBL/GenBank/DDBJ whole genome shotgun (WGS) entry which is preliminary data.</text>
</comment>
<evidence type="ECO:0000259" key="11">
    <source>
        <dbReference type="PROSITE" id="PS50929"/>
    </source>
</evidence>
<evidence type="ECO:0000256" key="2">
    <source>
        <dbReference type="ARBA" id="ARBA00022448"/>
    </source>
</evidence>
<dbReference type="InterPro" id="IPR039421">
    <property type="entry name" value="Type_1_exporter"/>
</dbReference>
<evidence type="ECO:0000256" key="1">
    <source>
        <dbReference type="ARBA" id="ARBA00004651"/>
    </source>
</evidence>
<feature type="domain" description="ABC transmembrane type-1" evidence="11">
    <location>
        <begin position="19"/>
        <end position="304"/>
    </location>
</feature>
<dbReference type="GO" id="GO:0016887">
    <property type="term" value="F:ATP hydrolysis activity"/>
    <property type="evidence" value="ECO:0007669"/>
    <property type="project" value="InterPro"/>
</dbReference>
<accession>A0A2W6NGU9</accession>
<organism evidence="12 13">
    <name type="scientific">Paenibacillus silvae</name>
    <dbReference type="NCBI Taxonomy" id="1325358"/>
    <lineage>
        <taxon>Bacteria</taxon>
        <taxon>Bacillati</taxon>
        <taxon>Bacillota</taxon>
        <taxon>Bacilli</taxon>
        <taxon>Bacillales</taxon>
        <taxon>Paenibacillaceae</taxon>
        <taxon>Paenibacillus</taxon>
    </lineage>
</organism>
<dbReference type="Gene3D" id="3.40.50.300">
    <property type="entry name" value="P-loop containing nucleotide triphosphate hydrolases"/>
    <property type="match status" value="1"/>
</dbReference>
<dbReference type="InterPro" id="IPR027417">
    <property type="entry name" value="P-loop_NTPase"/>
</dbReference>
<proteinExistence type="predicted"/>
<dbReference type="InterPro" id="IPR003593">
    <property type="entry name" value="AAA+_ATPase"/>
</dbReference>